<keyword evidence="1" id="KW-1133">Transmembrane helix</keyword>
<reference evidence="2 3" key="1">
    <citation type="submission" date="2021-03" db="EMBL/GenBank/DDBJ databases">
        <title>Whole genome shotgun sequence of Actinoplanes toevensis NBRC 105298.</title>
        <authorList>
            <person name="Komaki H."/>
            <person name="Tamura T."/>
        </authorList>
    </citation>
    <scope>NUCLEOTIDE SEQUENCE [LARGE SCALE GENOMIC DNA]</scope>
    <source>
        <strain evidence="2 3">NBRC 105298</strain>
    </source>
</reference>
<keyword evidence="3" id="KW-1185">Reference proteome</keyword>
<feature type="transmembrane region" description="Helical" evidence="1">
    <location>
        <begin position="130"/>
        <end position="147"/>
    </location>
</feature>
<comment type="caution">
    <text evidence="2">The sequence shown here is derived from an EMBL/GenBank/DDBJ whole genome shotgun (WGS) entry which is preliminary data.</text>
</comment>
<dbReference type="Proteomes" id="UP000677082">
    <property type="component" value="Unassembled WGS sequence"/>
</dbReference>
<proteinExistence type="predicted"/>
<gene>
    <name evidence="2" type="ORF">Ato02nite_079510</name>
</gene>
<protein>
    <recommendedName>
        <fullName evidence="4">DUF1440 domain-containing protein</fullName>
    </recommendedName>
</protein>
<keyword evidence="1" id="KW-0812">Transmembrane</keyword>
<evidence type="ECO:0000313" key="2">
    <source>
        <dbReference type="EMBL" id="GIM96158.1"/>
    </source>
</evidence>
<evidence type="ECO:0008006" key="4">
    <source>
        <dbReference type="Google" id="ProtNLM"/>
    </source>
</evidence>
<accession>A0A919W9V0</accession>
<feature type="transmembrane region" description="Helical" evidence="1">
    <location>
        <begin position="60"/>
        <end position="79"/>
    </location>
</feature>
<dbReference type="EMBL" id="BOQN01000107">
    <property type="protein sequence ID" value="GIM96158.1"/>
    <property type="molecule type" value="Genomic_DNA"/>
</dbReference>
<evidence type="ECO:0000313" key="3">
    <source>
        <dbReference type="Proteomes" id="UP000677082"/>
    </source>
</evidence>
<name>A0A919W9V0_9ACTN</name>
<sequence>MLAGAAAGAAGTAALNAATYLDMVWRGRGTSSTPEQTVEAIEDRLPVSVPGEGETRDNRIAGLGSLTGMLTGVGIGAAFGVARAAGFRPPLPVGGALAGITAMASTDVSMTALRVTDPRGWSATDWLSDLVPHLVYGAVTYGVLRALDRRA</sequence>
<organism evidence="2 3">
    <name type="scientific">Paractinoplanes toevensis</name>
    <dbReference type="NCBI Taxonomy" id="571911"/>
    <lineage>
        <taxon>Bacteria</taxon>
        <taxon>Bacillati</taxon>
        <taxon>Actinomycetota</taxon>
        <taxon>Actinomycetes</taxon>
        <taxon>Micromonosporales</taxon>
        <taxon>Micromonosporaceae</taxon>
        <taxon>Paractinoplanes</taxon>
    </lineage>
</organism>
<keyword evidence="1" id="KW-0472">Membrane</keyword>
<evidence type="ECO:0000256" key="1">
    <source>
        <dbReference type="SAM" id="Phobius"/>
    </source>
</evidence>
<dbReference type="AlphaFoldDB" id="A0A919W9V0"/>